<feature type="chain" id="PRO_5027009677" evidence="1">
    <location>
        <begin position="16"/>
        <end position="162"/>
    </location>
</feature>
<evidence type="ECO:0000313" key="2">
    <source>
        <dbReference type="EMBL" id="CAB4263233.1"/>
    </source>
</evidence>
<proteinExistence type="predicted"/>
<protein>
    <submittedName>
        <fullName evidence="2">Uncharacterized protein</fullName>
    </submittedName>
</protein>
<evidence type="ECO:0000313" key="3">
    <source>
        <dbReference type="Proteomes" id="UP000507222"/>
    </source>
</evidence>
<name>A0A6J5TH95_PRUAR</name>
<evidence type="ECO:0000256" key="1">
    <source>
        <dbReference type="SAM" id="SignalP"/>
    </source>
</evidence>
<accession>A0A6J5TH95</accession>
<dbReference type="AlphaFoldDB" id="A0A6J5TH95"/>
<dbReference type="EMBL" id="CAEKDK010000001">
    <property type="protein sequence ID" value="CAB4263233.1"/>
    <property type="molecule type" value="Genomic_DNA"/>
</dbReference>
<feature type="signal peptide" evidence="1">
    <location>
        <begin position="1"/>
        <end position="15"/>
    </location>
</feature>
<organism evidence="2 3">
    <name type="scientific">Prunus armeniaca</name>
    <name type="common">Apricot</name>
    <name type="synonym">Armeniaca vulgaris</name>
    <dbReference type="NCBI Taxonomy" id="36596"/>
    <lineage>
        <taxon>Eukaryota</taxon>
        <taxon>Viridiplantae</taxon>
        <taxon>Streptophyta</taxon>
        <taxon>Embryophyta</taxon>
        <taxon>Tracheophyta</taxon>
        <taxon>Spermatophyta</taxon>
        <taxon>Magnoliopsida</taxon>
        <taxon>eudicotyledons</taxon>
        <taxon>Gunneridae</taxon>
        <taxon>Pentapetalae</taxon>
        <taxon>rosids</taxon>
        <taxon>fabids</taxon>
        <taxon>Rosales</taxon>
        <taxon>Rosaceae</taxon>
        <taxon>Amygdaloideae</taxon>
        <taxon>Amygdaleae</taxon>
        <taxon>Prunus</taxon>
    </lineage>
</organism>
<keyword evidence="1" id="KW-0732">Signal</keyword>
<gene>
    <name evidence="2" type="ORF">CURHAP_LOCUS3211</name>
</gene>
<reference evidence="2 3" key="1">
    <citation type="submission" date="2020-05" db="EMBL/GenBank/DDBJ databases">
        <authorList>
            <person name="Campoy J."/>
            <person name="Schneeberger K."/>
            <person name="Spophaly S."/>
        </authorList>
    </citation>
    <scope>NUCLEOTIDE SEQUENCE [LARGE SCALE GENOMIC DNA]</scope>
    <source>
        <strain evidence="2">PruArmRojPasFocal</strain>
    </source>
</reference>
<dbReference type="Proteomes" id="UP000507222">
    <property type="component" value="Unassembled WGS sequence"/>
</dbReference>
<sequence length="162" mass="17889">MTLPVIAAGKSLLVTFVVVDAPSAYNVIMGRDGIHRMDGEASTMCQVMRCLTDDGLGTIDIKGVYLSGEVSPPPSDNNLSMEKSLYPYQSAGDEISTKSWIHSRLGNEFRTSEQSDDLIGEPDEKPPPKWIYIPLAPLLLGEQPFLGMSAQRRKWYPDELNT</sequence>